<dbReference type="PANTHER" id="PTHR30482:SF17">
    <property type="entry name" value="ABC TRANSPORTER ATP-BINDING PROTEIN"/>
    <property type="match status" value="1"/>
</dbReference>
<evidence type="ECO:0000256" key="6">
    <source>
        <dbReference type="SAM" id="Phobius"/>
    </source>
</evidence>
<feature type="transmembrane region" description="Helical" evidence="6">
    <location>
        <begin position="56"/>
        <end position="75"/>
    </location>
</feature>
<feature type="transmembrane region" description="Helical" evidence="6">
    <location>
        <begin position="5"/>
        <end position="23"/>
    </location>
</feature>
<feature type="transmembrane region" description="Helical" evidence="6">
    <location>
        <begin position="210"/>
        <end position="231"/>
    </location>
</feature>
<evidence type="ECO:0000256" key="3">
    <source>
        <dbReference type="ARBA" id="ARBA00022692"/>
    </source>
</evidence>
<keyword evidence="2" id="KW-1003">Cell membrane</keyword>
<keyword evidence="5 6" id="KW-0472">Membrane</keyword>
<evidence type="ECO:0000313" key="7">
    <source>
        <dbReference type="EMBL" id="SET32509.1"/>
    </source>
</evidence>
<dbReference type="Pfam" id="PF02653">
    <property type="entry name" value="BPD_transp_2"/>
    <property type="match status" value="1"/>
</dbReference>
<organism evidence="7 8">
    <name type="scientific">Marinobacter segnicrescens</name>
    <dbReference type="NCBI Taxonomy" id="430453"/>
    <lineage>
        <taxon>Bacteria</taxon>
        <taxon>Pseudomonadati</taxon>
        <taxon>Pseudomonadota</taxon>
        <taxon>Gammaproteobacteria</taxon>
        <taxon>Pseudomonadales</taxon>
        <taxon>Marinobacteraceae</taxon>
        <taxon>Marinobacter</taxon>
    </lineage>
</organism>
<dbReference type="PANTHER" id="PTHR30482">
    <property type="entry name" value="HIGH-AFFINITY BRANCHED-CHAIN AMINO ACID TRANSPORT SYSTEM PERMEASE"/>
    <property type="match status" value="1"/>
</dbReference>
<dbReference type="STRING" id="430453.SAMN04487962_107100"/>
<accession>A0A1I0DJ87</accession>
<feature type="transmembrane region" description="Helical" evidence="6">
    <location>
        <begin position="160"/>
        <end position="179"/>
    </location>
</feature>
<name>A0A1I0DJ87_9GAMM</name>
<dbReference type="InterPro" id="IPR001851">
    <property type="entry name" value="ABC_transp_permease"/>
</dbReference>
<gene>
    <name evidence="7" type="ORF">SAMN04487962_107100</name>
</gene>
<evidence type="ECO:0000256" key="1">
    <source>
        <dbReference type="ARBA" id="ARBA00004429"/>
    </source>
</evidence>
<dbReference type="EMBL" id="FOHZ01000007">
    <property type="protein sequence ID" value="SET32509.1"/>
    <property type="molecule type" value="Genomic_DNA"/>
</dbReference>
<reference evidence="8" key="1">
    <citation type="submission" date="2016-10" db="EMBL/GenBank/DDBJ databases">
        <authorList>
            <person name="Varghese N."/>
            <person name="Submissions S."/>
        </authorList>
    </citation>
    <scope>NUCLEOTIDE SEQUENCE [LARGE SCALE GENOMIC DNA]</scope>
    <source>
        <strain evidence="8">CGMCC 1.6489</strain>
    </source>
</reference>
<evidence type="ECO:0000313" key="8">
    <source>
        <dbReference type="Proteomes" id="UP000198762"/>
    </source>
</evidence>
<keyword evidence="3 6" id="KW-0812">Transmembrane</keyword>
<feature type="transmembrane region" description="Helical" evidence="6">
    <location>
        <begin position="81"/>
        <end position="102"/>
    </location>
</feature>
<feature type="transmembrane region" description="Helical" evidence="6">
    <location>
        <begin position="109"/>
        <end position="129"/>
    </location>
</feature>
<dbReference type="RefSeq" id="WP_091850777.1">
    <property type="nucleotide sequence ID" value="NZ_FOHZ01000007.1"/>
</dbReference>
<dbReference type="Proteomes" id="UP000198762">
    <property type="component" value="Unassembled WGS sequence"/>
</dbReference>
<dbReference type="InterPro" id="IPR043428">
    <property type="entry name" value="LivM-like"/>
</dbReference>
<keyword evidence="4 6" id="KW-1133">Transmembrane helix</keyword>
<comment type="subcellular location">
    <subcellularLocation>
        <location evidence="1">Cell inner membrane</location>
        <topology evidence="1">Multi-pass membrane protein</topology>
    </subcellularLocation>
</comment>
<sequence length="315" mass="34813">MKQNILLGVLLVAIALLIALPWYAPFFYIFIFTEILILGLFAVSFNLIFGYTGMLSFGHAAYFGMGAYTTAMLLLHQDWPFVYTLFAAMALSGLLALVIGFLCVRLSEVYFAMLTLAFGMMVFTIAHSWRDVTNGSDGIAGFRIKEFGLGLDLTIGNPAVYYHVTLVVVGIAALILYIISRSSFGMILKAIRQNPERVSFCGLNIRSYRLASFTIGGIFAGLAGALIAPFLRVASPELMHWSMSAEPVLMSILGGTGYFLGPFVGAAMFVLLETWITSFTESWMLFLGIVLALMVMFFRKGVLGTFLDWWMNKND</sequence>
<feature type="transmembrane region" description="Helical" evidence="6">
    <location>
        <begin position="29"/>
        <end position="49"/>
    </location>
</feature>
<dbReference type="GO" id="GO:0005886">
    <property type="term" value="C:plasma membrane"/>
    <property type="evidence" value="ECO:0007669"/>
    <property type="project" value="UniProtKB-SubCell"/>
</dbReference>
<keyword evidence="8" id="KW-1185">Reference proteome</keyword>
<evidence type="ECO:0000256" key="4">
    <source>
        <dbReference type="ARBA" id="ARBA00022989"/>
    </source>
</evidence>
<evidence type="ECO:0000256" key="2">
    <source>
        <dbReference type="ARBA" id="ARBA00022475"/>
    </source>
</evidence>
<evidence type="ECO:0000256" key="5">
    <source>
        <dbReference type="ARBA" id="ARBA00023136"/>
    </source>
</evidence>
<dbReference type="OrthoDB" id="9814461at2"/>
<dbReference type="AlphaFoldDB" id="A0A1I0DJ87"/>
<protein>
    <submittedName>
        <fullName evidence="7">Amino acid/amide ABC transporter membrane protein 2, HAAT family</fullName>
    </submittedName>
</protein>
<dbReference type="CDD" id="cd06581">
    <property type="entry name" value="TM_PBP1_LivM_like"/>
    <property type="match status" value="1"/>
</dbReference>
<feature type="transmembrane region" description="Helical" evidence="6">
    <location>
        <begin position="251"/>
        <end position="272"/>
    </location>
</feature>
<proteinExistence type="predicted"/>
<dbReference type="GO" id="GO:0015658">
    <property type="term" value="F:branched-chain amino acid transmembrane transporter activity"/>
    <property type="evidence" value="ECO:0007669"/>
    <property type="project" value="InterPro"/>
</dbReference>
<feature type="transmembrane region" description="Helical" evidence="6">
    <location>
        <begin position="284"/>
        <end position="307"/>
    </location>
</feature>